<sequence length="1029" mass="119553">MFILPRGITNKEGKFDPNSHLIFKKKKSQSKSLKTTAAVMWMQDVLQIDEIKIEEAFQTHCLFFLDVLNIIFPCKYNVVVSTVDPSDHRRSNMSQFLKTLNKHECPYSEDFPIENFFSGKPKGVKQCASCLCWLQEYFEKNGVQKESKDEKRTFTLLTSSVAQKKDLVTTSDTSESKDTSDSNKSEESYGSSGEEKEKEKEKKKGKETKPSIDRVNQYLIENDVQEIQPNQEDYKLEIKNIFWLDFEKRNLIIEKRQTEIVDQDSDEEKENFNKENNTSTDEDFLSSDDDEGNWNELKIKEKNQFSSSDNENEDEFNKVLDKEIGDENINLSDSNSNSNSNSNSDSDSSNGEESEKGIKKEIGIEIEKANESESSSESSSEQVNENESENEDEKSKNSIKVPFVDSSISSEVNFSGTESDDKQINIDTSEESNGTNNSTNSEKDGKKSSNKETSGDSEDENNKKQKKNNGKEKKKKEANEEEIKPIDRLVGVPIVGEDCEYLTNDLKQLFKIKKKEQKKKNYLYLIFFLINTLDEWKHNAHEKSIAFGNSQLAEKYDELFQKVFIETKDIAKIGYYRFHCQIPKKEDPRKKKEKENEKKKTKDQNDLLLYSETESISSSNMGSQIDHLNKKEEKDQKREENNQNYQNAEIELNKKTVKIKSKEHKNQEIFQAILSNQLQLLLNPKNLKQLILKADQKKKNDECVIKFAEQSELIRCLMAILYFQQNKNKKNAIGYNPTSEIQLDHTDFKKYIFPPPPDVNKSFYKLYSSIQEIDLRKNPKDIIEQYYSSGSVNFFTTLVVEKEYPLKSVFLKLRKKNITIGYKKSILYKIPFKDEVEVFKHQTQRIFTIQWKENRACRASKPQKVIIICKRSSERSLLAQSILHFTNKFNKSKRKNKQTKKVSNKNKNKNKTNKNKNSNKDKNIKKKIKNKNSNKNKNTNENKNANEKKNTNENKNINSNKNKNIKKKNSKNNQTKTKQTKKNKKKNSKIDSSEDEIFNEKKKYIDNTTSSEYDNDQVNSNDTSSNSDN</sequence>
<keyword evidence="3" id="KW-1185">Reference proteome</keyword>
<feature type="region of interest" description="Disordered" evidence="1">
    <location>
        <begin position="262"/>
        <end position="480"/>
    </location>
</feature>
<protein>
    <submittedName>
        <fullName evidence="2">Resistance to inhibitors of cholinesterase protein 3 ric3</fullName>
    </submittedName>
</protein>
<dbReference type="EMBL" id="JAOAOG010000158">
    <property type="protein sequence ID" value="KAJ6244861.1"/>
    <property type="molecule type" value="Genomic_DNA"/>
</dbReference>
<reference evidence="2" key="1">
    <citation type="submission" date="2022-08" db="EMBL/GenBank/DDBJ databases">
        <title>Novel sulfate-reducing endosymbionts in the free-living metamonad Anaeramoeba.</title>
        <authorList>
            <person name="Jerlstrom-Hultqvist J."/>
            <person name="Cepicka I."/>
            <person name="Gallot-Lavallee L."/>
            <person name="Salas-Leiva D."/>
            <person name="Curtis B.A."/>
            <person name="Zahonova K."/>
            <person name="Pipaliya S."/>
            <person name="Dacks J."/>
            <person name="Roger A.J."/>
        </authorList>
    </citation>
    <scope>NUCLEOTIDE SEQUENCE</scope>
    <source>
        <strain evidence="2">Schooner1</strain>
    </source>
</reference>
<feature type="compositionally biased region" description="Low complexity" evidence="1">
    <location>
        <begin position="1016"/>
        <end position="1029"/>
    </location>
</feature>
<organism evidence="2 3">
    <name type="scientific">Anaeramoeba flamelloides</name>
    <dbReference type="NCBI Taxonomy" id="1746091"/>
    <lineage>
        <taxon>Eukaryota</taxon>
        <taxon>Metamonada</taxon>
        <taxon>Anaeramoebidae</taxon>
        <taxon>Anaeramoeba</taxon>
    </lineage>
</organism>
<comment type="caution">
    <text evidence="2">The sequence shown here is derived from an EMBL/GenBank/DDBJ whole genome shotgun (WGS) entry which is preliminary data.</text>
</comment>
<feature type="compositionally biased region" description="Low complexity" evidence="1">
    <location>
        <begin position="372"/>
        <end position="383"/>
    </location>
</feature>
<feature type="compositionally biased region" description="Basic and acidic residues" evidence="1">
    <location>
        <begin position="627"/>
        <end position="641"/>
    </location>
</feature>
<evidence type="ECO:0000313" key="3">
    <source>
        <dbReference type="Proteomes" id="UP001150062"/>
    </source>
</evidence>
<feature type="compositionally biased region" description="Basic and acidic residues" evidence="1">
    <location>
        <begin position="988"/>
        <end position="1005"/>
    </location>
</feature>
<feature type="region of interest" description="Disordered" evidence="1">
    <location>
        <begin position="167"/>
        <end position="209"/>
    </location>
</feature>
<feature type="compositionally biased region" description="Basic residues" evidence="1">
    <location>
        <begin position="890"/>
        <end position="914"/>
    </location>
</feature>
<feature type="compositionally biased region" description="Basic and acidic residues" evidence="1">
    <location>
        <begin position="174"/>
        <end position="209"/>
    </location>
</feature>
<feature type="compositionally biased region" description="Acidic residues" evidence="1">
    <location>
        <begin position="280"/>
        <end position="293"/>
    </location>
</feature>
<proteinExistence type="predicted"/>
<evidence type="ECO:0000256" key="1">
    <source>
        <dbReference type="SAM" id="MobiDB-lite"/>
    </source>
</evidence>
<feature type="compositionally biased region" description="Basic residues" evidence="1">
    <location>
        <begin position="978"/>
        <end position="987"/>
    </location>
</feature>
<feature type="compositionally biased region" description="Low complexity" evidence="1">
    <location>
        <begin position="431"/>
        <end position="440"/>
    </location>
</feature>
<feature type="region of interest" description="Disordered" evidence="1">
    <location>
        <begin position="616"/>
        <end position="646"/>
    </location>
</feature>
<feature type="compositionally biased region" description="Low complexity" evidence="1">
    <location>
        <begin position="953"/>
        <end position="962"/>
    </location>
</feature>
<feature type="compositionally biased region" description="Basic and acidic residues" evidence="1">
    <location>
        <begin position="315"/>
        <end position="325"/>
    </location>
</feature>
<feature type="compositionally biased region" description="Basic residues" evidence="1">
    <location>
        <begin position="923"/>
        <end position="934"/>
    </location>
</feature>
<name>A0ABQ8YJT0_9EUKA</name>
<feature type="region of interest" description="Disordered" evidence="1">
    <location>
        <begin position="888"/>
        <end position="1029"/>
    </location>
</feature>
<feature type="compositionally biased region" description="Basic and acidic residues" evidence="1">
    <location>
        <begin position="353"/>
        <end position="371"/>
    </location>
</feature>
<feature type="compositionally biased region" description="Polar residues" evidence="1">
    <location>
        <begin position="406"/>
        <end position="417"/>
    </location>
</feature>
<feature type="compositionally biased region" description="Basic and acidic residues" evidence="1">
    <location>
        <begin position="441"/>
        <end position="454"/>
    </location>
</feature>
<feature type="compositionally biased region" description="Basic and acidic residues" evidence="1">
    <location>
        <begin position="469"/>
        <end position="480"/>
    </location>
</feature>
<evidence type="ECO:0000313" key="2">
    <source>
        <dbReference type="EMBL" id="KAJ6244861.1"/>
    </source>
</evidence>
<feature type="compositionally biased region" description="Low complexity" evidence="1">
    <location>
        <begin position="327"/>
        <end position="351"/>
    </location>
</feature>
<accession>A0ABQ8YJT0</accession>
<feature type="compositionally biased region" description="Basic and acidic residues" evidence="1">
    <location>
        <begin position="938"/>
        <end position="952"/>
    </location>
</feature>
<gene>
    <name evidence="2" type="ORF">M0813_20952</name>
</gene>
<dbReference type="Proteomes" id="UP001150062">
    <property type="component" value="Unassembled WGS sequence"/>
</dbReference>